<organism evidence="2 3">
    <name type="scientific">Microdochium bolleyi</name>
    <dbReference type="NCBI Taxonomy" id="196109"/>
    <lineage>
        <taxon>Eukaryota</taxon>
        <taxon>Fungi</taxon>
        <taxon>Dikarya</taxon>
        <taxon>Ascomycota</taxon>
        <taxon>Pezizomycotina</taxon>
        <taxon>Sordariomycetes</taxon>
        <taxon>Xylariomycetidae</taxon>
        <taxon>Xylariales</taxon>
        <taxon>Microdochiaceae</taxon>
        <taxon>Microdochium</taxon>
    </lineage>
</organism>
<reference evidence="3" key="1">
    <citation type="submission" date="2016-02" db="EMBL/GenBank/DDBJ databases">
        <title>Draft genome sequence of Microdochium bolleyi, a fungal endophyte of beachgrass.</title>
        <authorList>
            <consortium name="DOE Joint Genome Institute"/>
            <person name="David A.S."/>
            <person name="May G."/>
            <person name="Haridas S."/>
            <person name="Lim J."/>
            <person name="Wang M."/>
            <person name="Labutti K."/>
            <person name="Lipzen A."/>
            <person name="Barry K."/>
            <person name="Grigoriev I.V."/>
        </authorList>
    </citation>
    <scope>NUCLEOTIDE SEQUENCE [LARGE SCALE GENOMIC DNA]</scope>
    <source>
        <strain evidence="3">J235TASD1</strain>
    </source>
</reference>
<evidence type="ECO:0000313" key="2">
    <source>
        <dbReference type="EMBL" id="KXJ96485.1"/>
    </source>
</evidence>
<sequence>MASSHEHSCHSHTASPGTSIPRSESPASYDSGKQKGNVKQDIPGRCISPDRLKRQLKLKFGENNYSVYMMHNAYHVTACRRLSEDEIDWCRL</sequence>
<dbReference type="OrthoDB" id="3761882at2759"/>
<evidence type="ECO:0000256" key="1">
    <source>
        <dbReference type="SAM" id="MobiDB-lite"/>
    </source>
</evidence>
<name>A0A136JH43_9PEZI</name>
<accession>A0A136JH43</accession>
<evidence type="ECO:0000313" key="3">
    <source>
        <dbReference type="Proteomes" id="UP000070501"/>
    </source>
</evidence>
<feature type="region of interest" description="Disordered" evidence="1">
    <location>
        <begin position="1"/>
        <end position="46"/>
    </location>
</feature>
<proteinExistence type="predicted"/>
<feature type="compositionally biased region" description="Polar residues" evidence="1">
    <location>
        <begin position="11"/>
        <end position="28"/>
    </location>
</feature>
<dbReference type="AlphaFoldDB" id="A0A136JH43"/>
<dbReference type="EMBL" id="KQ964245">
    <property type="protein sequence ID" value="KXJ96485.1"/>
    <property type="molecule type" value="Genomic_DNA"/>
</dbReference>
<keyword evidence="3" id="KW-1185">Reference proteome</keyword>
<protein>
    <submittedName>
        <fullName evidence="2">Uncharacterized protein</fullName>
    </submittedName>
</protein>
<dbReference type="InParanoid" id="A0A136JH43"/>
<dbReference type="Proteomes" id="UP000070501">
    <property type="component" value="Unassembled WGS sequence"/>
</dbReference>
<gene>
    <name evidence="2" type="ORF">Micbo1qcDRAFT_155046</name>
</gene>